<comment type="similarity">
    <text evidence="1 2">Belongs to the peroxin-16 family.</text>
</comment>
<protein>
    <recommendedName>
        <fullName evidence="2">Peroxisomal membrane protein PEX16</fullName>
    </recommendedName>
</protein>
<organism evidence="3 4">
    <name type="scientific">Tieghemostelium lacteum</name>
    <name type="common">Slime mold</name>
    <name type="synonym">Dictyostelium lacteum</name>
    <dbReference type="NCBI Taxonomy" id="361077"/>
    <lineage>
        <taxon>Eukaryota</taxon>
        <taxon>Amoebozoa</taxon>
        <taxon>Evosea</taxon>
        <taxon>Eumycetozoa</taxon>
        <taxon>Dictyostelia</taxon>
        <taxon>Dictyosteliales</taxon>
        <taxon>Raperosteliaceae</taxon>
        <taxon>Tieghemostelium</taxon>
    </lineage>
</organism>
<evidence type="ECO:0000256" key="1">
    <source>
        <dbReference type="ARBA" id="ARBA00009505"/>
    </source>
</evidence>
<dbReference type="InterPro" id="IPR013919">
    <property type="entry name" value="Pex16"/>
</dbReference>
<dbReference type="GO" id="GO:0007031">
    <property type="term" value="P:peroxisome organization"/>
    <property type="evidence" value="ECO:0007669"/>
    <property type="project" value="UniProtKB-KW"/>
</dbReference>
<dbReference type="OrthoDB" id="2021143at2759"/>
<reference evidence="3 4" key="1">
    <citation type="submission" date="2015-12" db="EMBL/GenBank/DDBJ databases">
        <title>Dictyostelia acquired genes for synthesis and detection of signals that induce cell-type specialization by lateral gene transfer from prokaryotes.</title>
        <authorList>
            <person name="Gloeckner G."/>
            <person name="Schaap P."/>
        </authorList>
    </citation>
    <scope>NUCLEOTIDE SEQUENCE [LARGE SCALE GENOMIC DNA]</scope>
    <source>
        <strain evidence="3 4">TK</strain>
    </source>
</reference>
<name>A0A151ZD51_TIELA</name>
<dbReference type="Proteomes" id="UP000076078">
    <property type="component" value="Unassembled WGS sequence"/>
</dbReference>
<gene>
    <name evidence="3" type="ORF">DLAC_07222</name>
</gene>
<dbReference type="FunCoup" id="A0A151ZD51">
    <property type="interactions" value="54"/>
</dbReference>
<sequence>MFLPGRYSDSELFSEALYSITNLFQLFIDYESANVLLLANHSKTSNGDVLPPHYYLPTLKWINIIQNLELFLEVLASKKFSKFGRKTTILIIELLKALLRVNLLIKTNGNMLIHNSFHVPSQDVKSIIDEYDRRNSNSSKESVHDTNNDYIQGKRKTLLDDYKNTSTQQAELEKELKSPPQDSTMIPLLPPYAPRDLTTKVIGELLNIFRPVIYWISRCICDKRSWKPWFISLFIELLSGSFSEFGHNSQPQRVPISTLEQLELNRRKKLLLYYIIRKPFYDKFIGDGVVIRLLNFFKKIPILKILIDILLSYISAMRTRYFYTSTS</sequence>
<dbReference type="GO" id="GO:0005778">
    <property type="term" value="C:peroxisomal membrane"/>
    <property type="evidence" value="ECO:0007669"/>
    <property type="project" value="UniProtKB-SubCell"/>
</dbReference>
<evidence type="ECO:0000313" key="4">
    <source>
        <dbReference type="Proteomes" id="UP000076078"/>
    </source>
</evidence>
<accession>A0A151ZD51</accession>
<evidence type="ECO:0000313" key="3">
    <source>
        <dbReference type="EMBL" id="KYQ91882.1"/>
    </source>
</evidence>
<keyword evidence="2" id="KW-0962">Peroxisome biogenesis</keyword>
<evidence type="ECO:0000256" key="2">
    <source>
        <dbReference type="RuleBase" id="RU365003"/>
    </source>
</evidence>
<comment type="caution">
    <text evidence="3">The sequence shown here is derived from an EMBL/GenBank/DDBJ whole genome shotgun (WGS) entry which is preliminary data.</text>
</comment>
<dbReference type="EMBL" id="LODT01000033">
    <property type="protein sequence ID" value="KYQ91882.1"/>
    <property type="molecule type" value="Genomic_DNA"/>
</dbReference>
<dbReference type="InParanoid" id="A0A151ZD51"/>
<comment type="subcellular location">
    <subcellularLocation>
        <location evidence="2">Peroxisome membrane</location>
    </subcellularLocation>
</comment>
<keyword evidence="4" id="KW-1185">Reference proteome</keyword>
<keyword evidence="2" id="KW-0576">Peroxisome</keyword>
<dbReference type="OMA" id="PTWQSTY"/>
<dbReference type="PANTHER" id="PTHR13299:SF0">
    <property type="entry name" value="PEROXISOMAL MEMBRANE PROTEIN PEX16"/>
    <property type="match status" value="1"/>
</dbReference>
<dbReference type="STRING" id="361077.A0A151ZD51"/>
<dbReference type="Pfam" id="PF08610">
    <property type="entry name" value="Pex16"/>
    <property type="match status" value="1"/>
</dbReference>
<proteinExistence type="inferred from homology"/>
<dbReference type="AlphaFoldDB" id="A0A151ZD51"/>
<dbReference type="PANTHER" id="PTHR13299">
    <property type="entry name" value="PEROXISOMAL MEMBRANE PROTEIN PEX16"/>
    <property type="match status" value="1"/>
</dbReference>